<dbReference type="AlphaFoldDB" id="A0A1S1N9B9"/>
<sequence>MKYQIIDSSKSEQIAMLAVCLTNEISERMGTKYFNVDIPLAIDLCKNYMSNGIYQVMAAFDAEQIVGFASVCQSYSLYAEGQFGIIQEFYVVPEYRSKGVGQELLQSVLKLAKQQGWKRLELSTPPLPQYKSTVEFYKSNGFEVTGGHKMKHVIT</sequence>
<accession>A0A1S1N9B9</accession>
<dbReference type="Pfam" id="PF00583">
    <property type="entry name" value="Acetyltransf_1"/>
    <property type="match status" value="1"/>
</dbReference>
<keyword evidence="2" id="KW-0012">Acyltransferase</keyword>
<dbReference type="OrthoDB" id="9789605at2"/>
<feature type="domain" description="N-acetyltransferase" evidence="3">
    <location>
        <begin position="16"/>
        <end position="155"/>
    </location>
</feature>
<evidence type="ECO:0000256" key="1">
    <source>
        <dbReference type="ARBA" id="ARBA00022679"/>
    </source>
</evidence>
<dbReference type="CDD" id="cd04301">
    <property type="entry name" value="NAT_SF"/>
    <property type="match status" value="1"/>
</dbReference>
<dbReference type="EMBL" id="MNAN01000028">
    <property type="protein sequence ID" value="OHU96022.1"/>
    <property type="molecule type" value="Genomic_DNA"/>
</dbReference>
<dbReference type="SUPFAM" id="SSF55729">
    <property type="entry name" value="Acyl-CoA N-acyltransferases (Nat)"/>
    <property type="match status" value="1"/>
</dbReference>
<name>A0A1S1N9B9_9GAMM</name>
<dbReference type="STRING" id="327939.BIW53_09490"/>
<evidence type="ECO:0000256" key="2">
    <source>
        <dbReference type="ARBA" id="ARBA00023315"/>
    </source>
</evidence>
<dbReference type="InterPro" id="IPR000182">
    <property type="entry name" value="GNAT_dom"/>
</dbReference>
<comment type="caution">
    <text evidence="4">The sequence shown here is derived from an EMBL/GenBank/DDBJ whole genome shotgun (WGS) entry which is preliminary data.</text>
</comment>
<dbReference type="PANTHER" id="PTHR43420:SF47">
    <property type="entry name" value="N-ACETYLTRANSFERASE DOMAIN-CONTAINING PROTEIN"/>
    <property type="match status" value="1"/>
</dbReference>
<protein>
    <submittedName>
        <fullName evidence="4">GNAT family N-acetyltransferase</fullName>
    </submittedName>
</protein>
<gene>
    <name evidence="4" type="ORF">BIW53_09490</name>
</gene>
<dbReference type="InterPro" id="IPR050680">
    <property type="entry name" value="YpeA/RimI_acetyltransf"/>
</dbReference>
<dbReference type="PROSITE" id="PS51186">
    <property type="entry name" value="GNAT"/>
    <property type="match status" value="1"/>
</dbReference>
<evidence type="ECO:0000313" key="5">
    <source>
        <dbReference type="Proteomes" id="UP000180253"/>
    </source>
</evidence>
<proteinExistence type="predicted"/>
<dbReference type="PANTHER" id="PTHR43420">
    <property type="entry name" value="ACETYLTRANSFERASE"/>
    <property type="match status" value="1"/>
</dbReference>
<evidence type="ECO:0000259" key="3">
    <source>
        <dbReference type="PROSITE" id="PS51186"/>
    </source>
</evidence>
<keyword evidence="1 4" id="KW-0808">Transferase</keyword>
<keyword evidence="5" id="KW-1185">Reference proteome</keyword>
<dbReference type="Gene3D" id="3.40.630.30">
    <property type="match status" value="1"/>
</dbReference>
<organism evidence="4 5">
    <name type="scientific">Pseudoalteromonas byunsanensis</name>
    <dbReference type="NCBI Taxonomy" id="327939"/>
    <lineage>
        <taxon>Bacteria</taxon>
        <taxon>Pseudomonadati</taxon>
        <taxon>Pseudomonadota</taxon>
        <taxon>Gammaproteobacteria</taxon>
        <taxon>Alteromonadales</taxon>
        <taxon>Pseudoalteromonadaceae</taxon>
        <taxon>Pseudoalteromonas</taxon>
    </lineage>
</organism>
<evidence type="ECO:0000313" key="4">
    <source>
        <dbReference type="EMBL" id="OHU96022.1"/>
    </source>
</evidence>
<reference evidence="4 5" key="1">
    <citation type="submission" date="2016-10" db="EMBL/GenBank/DDBJ databases">
        <title>Pseudoalteromonas amylolytica sp. nov., isolated from the surface seawater.</title>
        <authorList>
            <person name="Wu Y.-H."/>
            <person name="Cheng H."/>
            <person name="Jin X.-B."/>
            <person name="Wang C.-S."/>
            <person name="Xu X.-W."/>
        </authorList>
    </citation>
    <scope>NUCLEOTIDE SEQUENCE [LARGE SCALE GENOMIC DNA]</scope>
    <source>
        <strain evidence="4 5">JCM 12483</strain>
    </source>
</reference>
<dbReference type="InterPro" id="IPR016181">
    <property type="entry name" value="Acyl_CoA_acyltransferase"/>
</dbReference>
<dbReference type="GO" id="GO:0016747">
    <property type="term" value="F:acyltransferase activity, transferring groups other than amino-acyl groups"/>
    <property type="evidence" value="ECO:0007669"/>
    <property type="project" value="InterPro"/>
</dbReference>
<dbReference type="Proteomes" id="UP000180253">
    <property type="component" value="Unassembled WGS sequence"/>
</dbReference>
<dbReference type="RefSeq" id="WP_070991589.1">
    <property type="nucleotide sequence ID" value="NZ_CBCSHD010000001.1"/>
</dbReference>